<accession>A0ABV7E6G7</accession>
<evidence type="ECO:0000256" key="1">
    <source>
        <dbReference type="SAM" id="Phobius"/>
    </source>
</evidence>
<proteinExistence type="predicted"/>
<gene>
    <name evidence="2" type="ORF">ACFODU_05965</name>
</gene>
<reference evidence="3" key="1">
    <citation type="journal article" date="2019" name="Int. J. Syst. Evol. Microbiol.">
        <title>The Global Catalogue of Microorganisms (GCM) 10K type strain sequencing project: providing services to taxonomists for standard genome sequencing and annotation.</title>
        <authorList>
            <consortium name="The Broad Institute Genomics Platform"/>
            <consortium name="The Broad Institute Genome Sequencing Center for Infectious Disease"/>
            <person name="Wu L."/>
            <person name="Ma J."/>
        </authorList>
    </citation>
    <scope>NUCLEOTIDE SEQUENCE [LARGE SCALE GENOMIC DNA]</scope>
    <source>
        <strain evidence="3">KCTC 52607</strain>
    </source>
</reference>
<keyword evidence="1" id="KW-1133">Transmembrane helix</keyword>
<keyword evidence="3" id="KW-1185">Reference proteome</keyword>
<protein>
    <submittedName>
        <fullName evidence="2">Uncharacterized protein</fullName>
    </submittedName>
</protein>
<evidence type="ECO:0000313" key="2">
    <source>
        <dbReference type="EMBL" id="MFC3097347.1"/>
    </source>
</evidence>
<sequence>MAKPPHPLSDPALDERPRARPDRRLHLVVFIACGLSGALVGASLVLILVVGRC</sequence>
<keyword evidence="1" id="KW-0812">Transmembrane</keyword>
<organism evidence="2 3">
    <name type="scientific">Alteraurantiacibacter palmitatis</name>
    <dbReference type="NCBI Taxonomy" id="2054628"/>
    <lineage>
        <taxon>Bacteria</taxon>
        <taxon>Pseudomonadati</taxon>
        <taxon>Pseudomonadota</taxon>
        <taxon>Alphaproteobacteria</taxon>
        <taxon>Sphingomonadales</taxon>
        <taxon>Erythrobacteraceae</taxon>
        <taxon>Alteraurantiacibacter</taxon>
    </lineage>
</organism>
<evidence type="ECO:0000313" key="3">
    <source>
        <dbReference type="Proteomes" id="UP001595456"/>
    </source>
</evidence>
<name>A0ABV7E6G7_9SPHN</name>
<dbReference type="EMBL" id="JBHRST010000008">
    <property type="protein sequence ID" value="MFC3097347.1"/>
    <property type="molecule type" value="Genomic_DNA"/>
</dbReference>
<feature type="transmembrane region" description="Helical" evidence="1">
    <location>
        <begin position="25"/>
        <end position="50"/>
    </location>
</feature>
<dbReference type="Proteomes" id="UP001595456">
    <property type="component" value="Unassembled WGS sequence"/>
</dbReference>
<keyword evidence="1" id="KW-0472">Membrane</keyword>
<dbReference type="RefSeq" id="WP_336926115.1">
    <property type="nucleotide sequence ID" value="NZ_JBANRO010000006.1"/>
</dbReference>
<comment type="caution">
    <text evidence="2">The sequence shown here is derived from an EMBL/GenBank/DDBJ whole genome shotgun (WGS) entry which is preliminary data.</text>
</comment>